<name>A0ACC6Q4E0_9ACTN</name>
<dbReference type="EMBL" id="JBBKAJ010000022">
    <property type="protein sequence ID" value="MEJ8638618.1"/>
    <property type="molecule type" value="Genomic_DNA"/>
</dbReference>
<dbReference type="Proteomes" id="UP001377168">
    <property type="component" value="Unassembled WGS sequence"/>
</dbReference>
<evidence type="ECO:0000313" key="2">
    <source>
        <dbReference type="Proteomes" id="UP001377168"/>
    </source>
</evidence>
<protein>
    <submittedName>
        <fullName evidence="1">DUF3592 domain-containing protein</fullName>
    </submittedName>
</protein>
<accession>A0ACC6Q4E0</accession>
<keyword evidence="2" id="KW-1185">Reference proteome</keyword>
<proteinExistence type="predicted"/>
<gene>
    <name evidence="1" type="ORF">WKI67_35220</name>
</gene>
<sequence>MEPAWLISLIPLTIGAAFLCFGVYGLRRARVLRSAGVTVEGRIVRHDVRRNDEGATLYHPVAAWTTRDGCPCEYSSRLGRGSVRHGNGFRVGTVVSVRYDPADPRRFAIEGWDSTIVDLVFTVVGSVLTAGTLVVLLVLLLTL</sequence>
<organism evidence="1 2">
    <name type="scientific">Streptomyces achmelvichensis</name>
    <dbReference type="NCBI Taxonomy" id="3134111"/>
    <lineage>
        <taxon>Bacteria</taxon>
        <taxon>Bacillati</taxon>
        <taxon>Actinomycetota</taxon>
        <taxon>Actinomycetes</taxon>
        <taxon>Kitasatosporales</taxon>
        <taxon>Streptomycetaceae</taxon>
        <taxon>Streptomyces</taxon>
    </lineage>
</organism>
<evidence type="ECO:0000313" key="1">
    <source>
        <dbReference type="EMBL" id="MEJ8638618.1"/>
    </source>
</evidence>
<comment type="caution">
    <text evidence="1">The sequence shown here is derived from an EMBL/GenBank/DDBJ whole genome shotgun (WGS) entry which is preliminary data.</text>
</comment>
<reference evidence="1" key="1">
    <citation type="submission" date="2024-03" db="EMBL/GenBank/DDBJ databases">
        <title>Novel Streptomyces species of biotechnological and ecological value are a feature of Machair soil.</title>
        <authorList>
            <person name="Prole J.R."/>
            <person name="Goodfellow M."/>
            <person name="Allenby N."/>
            <person name="Ward A.C."/>
        </authorList>
    </citation>
    <scope>NUCLEOTIDE SEQUENCE</scope>
    <source>
        <strain evidence="1">MS2.AVA.5</strain>
    </source>
</reference>